<sequence length="501" mass="56306">MADELKENNIEEPTWLLCFSKNSDTEMSEGLDDDGNACFFDAKNSDTEMPAGLDNLGIGIQPADVDNQPAGLDNLPIRIQPAGLKNLGNTCFLNAVLQCLTHTAPFVRRLRDCNHTEVFCLGISPSFQGTQQQDAHELLRCMLKRLQWDEGASFVNEIFGGCLRSQLQCTHCLHVSETFDPILDLSLAIEGLCDLSAALESLTRVEEMRDVGPCEKCKEKFPFERRVTIDQAPEVAVLHLKRSTSENKKINNFVKYPLELDLQHFLSKPSGNDNAESKYDLYAVLVHHGTSTDFGHYFCFIRSSQGSWYILDDSKVTPVAEYEVLNQEAYILFYRRQESPWSSSLVEAETVSPGSMWMNSSSTSSVSDSDDLVTVPVQFQSSINGEFDEHTDAPSAYPPKPPISPGKHVESGQVCKQIPHTHSSNGEERMKPAIIVDDDDVQEDGKAKKQQKNELQGMSYFYSLFSCAYEVPNQCLVHFIVPFCIRVLKQLYSLFHIFHIF</sequence>
<evidence type="ECO:0000256" key="3">
    <source>
        <dbReference type="SAM" id="MobiDB-lite"/>
    </source>
</evidence>
<dbReference type="InterPro" id="IPR050164">
    <property type="entry name" value="Peptidase_C19"/>
</dbReference>
<feature type="domain" description="USP" evidence="4">
    <location>
        <begin position="82"/>
        <end position="337"/>
    </location>
</feature>
<dbReference type="InterPro" id="IPR018200">
    <property type="entry name" value="USP_CS"/>
</dbReference>
<dbReference type="PANTHER" id="PTHR24006:SF747">
    <property type="entry name" value="UBIQUITIN CARBOXYL-TERMINAL HYDROLASE 20"/>
    <property type="match status" value="1"/>
</dbReference>
<dbReference type="OrthoDB" id="420187at2759"/>
<dbReference type="PROSITE" id="PS50235">
    <property type="entry name" value="USP_3"/>
    <property type="match status" value="1"/>
</dbReference>
<dbReference type="AlphaFoldDB" id="A0A443P964"/>
<organism evidence="5 6">
    <name type="scientific">Cinnamomum micranthum f. kanehirae</name>
    <dbReference type="NCBI Taxonomy" id="337451"/>
    <lineage>
        <taxon>Eukaryota</taxon>
        <taxon>Viridiplantae</taxon>
        <taxon>Streptophyta</taxon>
        <taxon>Embryophyta</taxon>
        <taxon>Tracheophyta</taxon>
        <taxon>Spermatophyta</taxon>
        <taxon>Magnoliopsida</taxon>
        <taxon>Magnoliidae</taxon>
        <taxon>Laurales</taxon>
        <taxon>Lauraceae</taxon>
        <taxon>Cinnamomum</taxon>
    </lineage>
</organism>
<feature type="region of interest" description="Disordered" evidence="3">
    <location>
        <begin position="388"/>
        <end position="411"/>
    </location>
</feature>
<evidence type="ECO:0000313" key="6">
    <source>
        <dbReference type="Proteomes" id="UP000283530"/>
    </source>
</evidence>
<dbReference type="GO" id="GO:0005634">
    <property type="term" value="C:nucleus"/>
    <property type="evidence" value="ECO:0007669"/>
    <property type="project" value="TreeGrafter"/>
</dbReference>
<keyword evidence="2 5" id="KW-0378">Hydrolase</keyword>
<comment type="caution">
    <text evidence="5">The sequence shown here is derived from an EMBL/GenBank/DDBJ whole genome shotgun (WGS) entry which is preliminary data.</text>
</comment>
<dbReference type="PROSITE" id="PS00972">
    <property type="entry name" value="USP_1"/>
    <property type="match status" value="1"/>
</dbReference>
<keyword evidence="2" id="KW-0788">Thiol protease</keyword>
<evidence type="ECO:0000256" key="1">
    <source>
        <dbReference type="ARBA" id="ARBA00009085"/>
    </source>
</evidence>
<dbReference type="PANTHER" id="PTHR24006">
    <property type="entry name" value="UBIQUITIN CARBOXYL-TERMINAL HYDROLASE"/>
    <property type="match status" value="1"/>
</dbReference>
<evidence type="ECO:0000259" key="4">
    <source>
        <dbReference type="PROSITE" id="PS50235"/>
    </source>
</evidence>
<comment type="catalytic activity">
    <reaction evidence="2">
        <text>Thiol-dependent hydrolysis of ester, thioester, amide, peptide and isopeptide bonds formed by the C-terminal Gly of ubiquitin (a 76-residue protein attached to proteins as an intracellular targeting signal).</text>
        <dbReference type="EC" id="3.4.19.12"/>
    </reaction>
</comment>
<dbReference type="EMBL" id="QPKB01000006">
    <property type="protein sequence ID" value="RWR87325.1"/>
    <property type="molecule type" value="Genomic_DNA"/>
</dbReference>
<dbReference type="GO" id="GO:0005829">
    <property type="term" value="C:cytosol"/>
    <property type="evidence" value="ECO:0007669"/>
    <property type="project" value="TreeGrafter"/>
</dbReference>
<comment type="function">
    <text evidence="2">Recognizes and hydrolyzes the peptide bond at the C-terminal Gly of ubiquitin. Involved in the processing of poly-ubiquitin precursors as well as that of ubiquitinated proteins.</text>
</comment>
<keyword evidence="6" id="KW-1185">Reference proteome</keyword>
<protein>
    <recommendedName>
        <fullName evidence="2">Ubiquitin carboxyl-terminal hydrolase</fullName>
        <ecNumber evidence="2">3.4.19.12</ecNumber>
    </recommendedName>
</protein>
<dbReference type="PROSITE" id="PS00973">
    <property type="entry name" value="USP_2"/>
    <property type="match status" value="1"/>
</dbReference>
<dbReference type="Pfam" id="PF00443">
    <property type="entry name" value="UCH"/>
    <property type="match status" value="2"/>
</dbReference>
<dbReference type="GO" id="GO:0016579">
    <property type="term" value="P:protein deubiquitination"/>
    <property type="evidence" value="ECO:0007669"/>
    <property type="project" value="InterPro"/>
</dbReference>
<name>A0A443P964_9MAGN</name>
<dbReference type="GO" id="GO:0004843">
    <property type="term" value="F:cysteine-type deubiquitinase activity"/>
    <property type="evidence" value="ECO:0007669"/>
    <property type="project" value="UniProtKB-UniRule"/>
</dbReference>
<dbReference type="EC" id="3.4.19.12" evidence="2"/>
<gene>
    <name evidence="5" type="ORF">CKAN_01626200</name>
</gene>
<evidence type="ECO:0000256" key="2">
    <source>
        <dbReference type="RuleBase" id="RU366025"/>
    </source>
</evidence>
<evidence type="ECO:0000313" key="5">
    <source>
        <dbReference type="EMBL" id="RWR87325.1"/>
    </source>
</evidence>
<accession>A0A443P964</accession>
<dbReference type="SUPFAM" id="SSF54001">
    <property type="entry name" value="Cysteine proteinases"/>
    <property type="match status" value="1"/>
</dbReference>
<keyword evidence="2" id="KW-0833">Ubl conjugation pathway</keyword>
<keyword evidence="2" id="KW-0645">Protease</keyword>
<dbReference type="GO" id="GO:0006508">
    <property type="term" value="P:proteolysis"/>
    <property type="evidence" value="ECO:0007669"/>
    <property type="project" value="UniProtKB-KW"/>
</dbReference>
<dbReference type="InterPro" id="IPR038765">
    <property type="entry name" value="Papain-like_cys_pep_sf"/>
</dbReference>
<proteinExistence type="inferred from homology"/>
<dbReference type="Gene3D" id="3.90.70.10">
    <property type="entry name" value="Cysteine proteinases"/>
    <property type="match status" value="1"/>
</dbReference>
<comment type="similarity">
    <text evidence="1 2">Belongs to the peptidase C19 family.</text>
</comment>
<dbReference type="InterPro" id="IPR028889">
    <property type="entry name" value="USP"/>
</dbReference>
<dbReference type="InterPro" id="IPR001394">
    <property type="entry name" value="Peptidase_C19_UCH"/>
</dbReference>
<reference evidence="5 6" key="1">
    <citation type="journal article" date="2019" name="Nat. Plants">
        <title>Stout camphor tree genome fills gaps in understanding of flowering plant genome evolution.</title>
        <authorList>
            <person name="Chaw S.M."/>
            <person name="Liu Y.C."/>
            <person name="Wu Y.W."/>
            <person name="Wang H.Y."/>
            <person name="Lin C.I."/>
            <person name="Wu C.S."/>
            <person name="Ke H.M."/>
            <person name="Chang L.Y."/>
            <person name="Hsu C.Y."/>
            <person name="Yang H.T."/>
            <person name="Sudianto E."/>
            <person name="Hsu M.H."/>
            <person name="Wu K.P."/>
            <person name="Wang L.N."/>
            <person name="Leebens-Mack J.H."/>
            <person name="Tsai I.J."/>
        </authorList>
    </citation>
    <scope>NUCLEOTIDE SEQUENCE [LARGE SCALE GENOMIC DNA]</scope>
    <source>
        <strain evidence="6">cv. Chaw 1501</strain>
        <tissue evidence="5">Young leaves</tissue>
    </source>
</reference>
<dbReference type="STRING" id="337451.A0A443P964"/>
<dbReference type="Proteomes" id="UP000283530">
    <property type="component" value="Unassembled WGS sequence"/>
</dbReference>